<evidence type="ECO:0000313" key="2">
    <source>
        <dbReference type="Proteomes" id="UP001732700"/>
    </source>
</evidence>
<sequence>MAPPRTTRLCRDHRSSGAAAVSRSRDVIFEILSWLPAKSLCRCWCVSREWRALTSDPAFAAAHRSRAEPLLVGMSSSASGTTALLQLMDTDGTVVQRFPLPPSEGRCWTLWSSLDDLACISSGGIERSSTDLVWIPPGSRNRSSTVLAVDLSTGKALLPAEDSATTTAGVLMYASCGHAAWSGSLKLFRLDDRRNCKVLTLGAAYGGAKWRPAQSSPPPMVFSHYWHKNTSTSVVTLNGALHFLSEDHHDVISFDLDDEAWEVIPGPPAGIVGSKKSISLGELNGTLCVARRVQPLVADIWLLTDTDNNLWIKAYSVPVDLYTDFVVPLRRLRLGGELLFYSSYEDRSKLVLQVYDPRLGKCTNVKTSNNLMGRIGLCSSDLDPRFRG</sequence>
<accession>A0ACD6AEB8</accession>
<evidence type="ECO:0000313" key="1">
    <source>
        <dbReference type="EnsemblPlants" id="AVESA.00010b.r2.7DG1346850.1.CDS.1"/>
    </source>
</evidence>
<name>A0ACD6AEB8_AVESA</name>
<keyword evidence="2" id="KW-1185">Reference proteome</keyword>
<reference evidence="1" key="1">
    <citation type="submission" date="2021-05" db="EMBL/GenBank/DDBJ databases">
        <authorList>
            <person name="Scholz U."/>
            <person name="Mascher M."/>
            <person name="Fiebig A."/>
        </authorList>
    </citation>
    <scope>NUCLEOTIDE SEQUENCE [LARGE SCALE GENOMIC DNA]</scope>
</reference>
<reference evidence="1" key="2">
    <citation type="submission" date="2025-09" db="UniProtKB">
        <authorList>
            <consortium name="EnsemblPlants"/>
        </authorList>
    </citation>
    <scope>IDENTIFICATION</scope>
</reference>
<protein>
    <submittedName>
        <fullName evidence="1">Uncharacterized protein</fullName>
    </submittedName>
</protein>
<dbReference type="Proteomes" id="UP001732700">
    <property type="component" value="Chromosome 7D"/>
</dbReference>
<proteinExistence type="predicted"/>
<organism evidence="1 2">
    <name type="scientific">Avena sativa</name>
    <name type="common">Oat</name>
    <dbReference type="NCBI Taxonomy" id="4498"/>
    <lineage>
        <taxon>Eukaryota</taxon>
        <taxon>Viridiplantae</taxon>
        <taxon>Streptophyta</taxon>
        <taxon>Embryophyta</taxon>
        <taxon>Tracheophyta</taxon>
        <taxon>Spermatophyta</taxon>
        <taxon>Magnoliopsida</taxon>
        <taxon>Liliopsida</taxon>
        <taxon>Poales</taxon>
        <taxon>Poaceae</taxon>
        <taxon>BOP clade</taxon>
        <taxon>Pooideae</taxon>
        <taxon>Poodae</taxon>
        <taxon>Poeae</taxon>
        <taxon>Poeae Chloroplast Group 1 (Aveneae type)</taxon>
        <taxon>Aveninae</taxon>
        <taxon>Avena</taxon>
    </lineage>
</organism>
<dbReference type="EnsemblPlants" id="AVESA.00010b.r2.7DG1346850.1">
    <property type="protein sequence ID" value="AVESA.00010b.r2.7DG1346850.1.CDS.1"/>
    <property type="gene ID" value="AVESA.00010b.r2.7DG1346850"/>
</dbReference>